<dbReference type="InterPro" id="IPR000914">
    <property type="entry name" value="SBP_5_dom"/>
</dbReference>
<evidence type="ECO:0000256" key="3">
    <source>
        <dbReference type="ARBA" id="ARBA00022729"/>
    </source>
</evidence>
<keyword evidence="2" id="KW-0813">Transport</keyword>
<protein>
    <recommendedName>
        <fullName evidence="5">Solute-binding protein family 5 domain-containing protein</fullName>
    </recommendedName>
</protein>
<evidence type="ECO:0000313" key="7">
    <source>
        <dbReference type="Proteomes" id="UP000228568"/>
    </source>
</evidence>
<dbReference type="EMBL" id="PFPK01000036">
    <property type="protein sequence ID" value="PIZ94648.1"/>
    <property type="molecule type" value="Genomic_DNA"/>
</dbReference>
<gene>
    <name evidence="6" type="ORF">COX81_02910</name>
</gene>
<dbReference type="Gene3D" id="3.10.105.10">
    <property type="entry name" value="Dipeptide-binding Protein, Domain 3"/>
    <property type="match status" value="2"/>
</dbReference>
<evidence type="ECO:0000256" key="1">
    <source>
        <dbReference type="ARBA" id="ARBA00005695"/>
    </source>
</evidence>
<dbReference type="Gene3D" id="3.90.76.10">
    <property type="entry name" value="Dipeptide-binding Protein, Domain 1"/>
    <property type="match status" value="1"/>
</dbReference>
<keyword evidence="4" id="KW-1133">Transmembrane helix</keyword>
<keyword evidence="3" id="KW-0732">Signal</keyword>
<dbReference type="SUPFAM" id="SSF53850">
    <property type="entry name" value="Periplasmic binding protein-like II"/>
    <property type="match status" value="1"/>
</dbReference>
<accession>A0A2M7V7L3</accession>
<dbReference type="GO" id="GO:0015833">
    <property type="term" value="P:peptide transport"/>
    <property type="evidence" value="ECO:0007669"/>
    <property type="project" value="TreeGrafter"/>
</dbReference>
<sequence>MLSSFLRRITSQIKKNVIGPKKIISHAHDVKLIQQVRGRKFPKFGQVLNINSLFSTKERKIFKISLVILIVGVAWAIYAILGHYSVAAPAVGGRYVEAVVGGPQFVNPLFSSVNDVDVDLVRLVYSGLMKYDLKQRLVPDMAVNYELNEDQKTYTFHIKEGMVWHDSKPITAEDIVFTIETIQDELVNSPLILSFKGVEVKALDEHTVQFKLQEPFSSFLSVLTVGILPKHVWIDVPAEQMRLTQKNLRPIGSGPFKFKKMTKDQSGYIISYELARFEEYYRQSPFLEEFVFNFYIDYEGPGGAITALREQKVDGLHFVPYDLREQATRKHINLHTLQLPQYTAVLFNQKNKLALHSQNVRKALALAIDKDRILRESLNNEGQIIYGPILPGFPGYDPEIEKTVYSADEANDLLDETDWKRISAEEFFEKRKTELVNQWKKEQTSFASSTPEVEGDNEVEKKEIEVPEEILSGIVTQLENELDPAQTFYRLNKDGEILQLLLVTSETSEYIGTARLISGMWQEIGAKTNVSVVPSRDFSYDVLKNRKYDVLLYGMIVGDDPDQYPFWHSSQIDFPGLNLAQYFNRNVDEILEKTRETIDEEEKVSLYKNFQDTLSEDLPAVFLYMPTYTYALSDKVKGFDIGRISRPADRFNNIINWYMNTKNNWNF</sequence>
<dbReference type="PANTHER" id="PTHR30290">
    <property type="entry name" value="PERIPLASMIC BINDING COMPONENT OF ABC TRANSPORTER"/>
    <property type="match status" value="1"/>
</dbReference>
<dbReference type="Pfam" id="PF00496">
    <property type="entry name" value="SBP_bac_5"/>
    <property type="match status" value="1"/>
</dbReference>
<dbReference type="PIRSF" id="PIRSF002741">
    <property type="entry name" value="MppA"/>
    <property type="match status" value="1"/>
</dbReference>
<evidence type="ECO:0000256" key="2">
    <source>
        <dbReference type="ARBA" id="ARBA00022448"/>
    </source>
</evidence>
<comment type="similarity">
    <text evidence="1">Belongs to the bacterial solute-binding protein 5 family.</text>
</comment>
<keyword evidence="4" id="KW-0812">Transmembrane</keyword>
<evidence type="ECO:0000256" key="4">
    <source>
        <dbReference type="SAM" id="Phobius"/>
    </source>
</evidence>
<dbReference type="GO" id="GO:0042597">
    <property type="term" value="C:periplasmic space"/>
    <property type="evidence" value="ECO:0007669"/>
    <property type="project" value="UniProtKB-ARBA"/>
</dbReference>
<reference evidence="7" key="1">
    <citation type="submission" date="2017-09" db="EMBL/GenBank/DDBJ databases">
        <title>Depth-based differentiation of microbial function through sediment-hosted aquifers and enrichment of novel symbionts in the deep terrestrial subsurface.</title>
        <authorList>
            <person name="Probst A.J."/>
            <person name="Ladd B."/>
            <person name="Jarett J.K."/>
            <person name="Geller-Mcgrath D.E."/>
            <person name="Sieber C.M.K."/>
            <person name="Emerson J.B."/>
            <person name="Anantharaman K."/>
            <person name="Thomas B.C."/>
            <person name="Malmstrom R."/>
            <person name="Stieglmeier M."/>
            <person name="Klingl A."/>
            <person name="Woyke T."/>
            <person name="Ryan C.M."/>
            <person name="Banfield J.F."/>
        </authorList>
    </citation>
    <scope>NUCLEOTIDE SEQUENCE [LARGE SCALE GENOMIC DNA]</scope>
</reference>
<evidence type="ECO:0000313" key="6">
    <source>
        <dbReference type="EMBL" id="PIZ94648.1"/>
    </source>
</evidence>
<feature type="domain" description="Solute-binding protein family 5" evidence="5">
    <location>
        <begin position="137"/>
        <end position="438"/>
    </location>
</feature>
<dbReference type="Proteomes" id="UP000228568">
    <property type="component" value="Unassembled WGS sequence"/>
</dbReference>
<comment type="caution">
    <text evidence="6">The sequence shown here is derived from an EMBL/GenBank/DDBJ whole genome shotgun (WGS) entry which is preliminary data.</text>
</comment>
<dbReference type="AlphaFoldDB" id="A0A2M7V7L3"/>
<dbReference type="InterPro" id="IPR030678">
    <property type="entry name" value="Peptide/Ni-bd"/>
</dbReference>
<dbReference type="InterPro" id="IPR039424">
    <property type="entry name" value="SBP_5"/>
</dbReference>
<evidence type="ECO:0000259" key="5">
    <source>
        <dbReference type="Pfam" id="PF00496"/>
    </source>
</evidence>
<feature type="transmembrane region" description="Helical" evidence="4">
    <location>
        <begin position="61"/>
        <end position="81"/>
    </location>
</feature>
<name>A0A2M7V7L3_9BACT</name>
<dbReference type="GO" id="GO:1904680">
    <property type="term" value="F:peptide transmembrane transporter activity"/>
    <property type="evidence" value="ECO:0007669"/>
    <property type="project" value="TreeGrafter"/>
</dbReference>
<dbReference type="PANTHER" id="PTHR30290:SF9">
    <property type="entry name" value="OLIGOPEPTIDE-BINDING PROTEIN APPA"/>
    <property type="match status" value="1"/>
</dbReference>
<keyword evidence="4" id="KW-0472">Membrane</keyword>
<organism evidence="6 7">
    <name type="scientific">Candidatus Magasanikbacteria bacterium CG_4_10_14_0_2_um_filter_37_12</name>
    <dbReference type="NCBI Taxonomy" id="1974637"/>
    <lineage>
        <taxon>Bacteria</taxon>
        <taxon>Candidatus Magasanikiibacteriota</taxon>
    </lineage>
</organism>
<proteinExistence type="inferred from homology"/>
<dbReference type="Gene3D" id="3.40.190.10">
    <property type="entry name" value="Periplasmic binding protein-like II"/>
    <property type="match status" value="2"/>
</dbReference>
<dbReference type="GO" id="GO:0043190">
    <property type="term" value="C:ATP-binding cassette (ABC) transporter complex"/>
    <property type="evidence" value="ECO:0007669"/>
    <property type="project" value="InterPro"/>
</dbReference>